<reference evidence="8" key="1">
    <citation type="journal article" date="2014" name="PLoS ONE">
        <title>Transcriptome-Based Identification of ABC Transporters in the Western Tarnished Plant Bug Lygus hesperus.</title>
        <authorList>
            <person name="Hull J.J."/>
            <person name="Chaney K."/>
            <person name="Geib S.M."/>
            <person name="Fabrick J.A."/>
            <person name="Brent C.S."/>
            <person name="Walsh D."/>
            <person name="Lavine L.C."/>
        </authorList>
    </citation>
    <scope>NUCLEOTIDE SEQUENCE</scope>
</reference>
<feature type="transmembrane region" description="Helical" evidence="6">
    <location>
        <begin position="186"/>
        <end position="206"/>
    </location>
</feature>
<organism evidence="8">
    <name type="scientific">Lygus hesperus</name>
    <name type="common">Western plant bug</name>
    <dbReference type="NCBI Taxonomy" id="30085"/>
    <lineage>
        <taxon>Eukaryota</taxon>
        <taxon>Metazoa</taxon>
        <taxon>Ecdysozoa</taxon>
        <taxon>Arthropoda</taxon>
        <taxon>Hexapoda</taxon>
        <taxon>Insecta</taxon>
        <taxon>Pterygota</taxon>
        <taxon>Neoptera</taxon>
        <taxon>Paraneoptera</taxon>
        <taxon>Hemiptera</taxon>
        <taxon>Heteroptera</taxon>
        <taxon>Panheteroptera</taxon>
        <taxon>Cimicomorpha</taxon>
        <taxon>Miridae</taxon>
        <taxon>Mirini</taxon>
        <taxon>Lygus</taxon>
    </lineage>
</organism>
<keyword evidence="2 5" id="KW-0812">Transmembrane</keyword>
<name>A0A0A9VYK7_LYGHE</name>
<dbReference type="EMBL" id="GBHO01042322">
    <property type="protein sequence ID" value="JAG01282.1"/>
    <property type="molecule type" value="Transcribed_RNA"/>
</dbReference>
<dbReference type="GO" id="GO:0032979">
    <property type="term" value="P:protein insertion into mitochondrial inner membrane from matrix"/>
    <property type="evidence" value="ECO:0007669"/>
    <property type="project" value="TreeGrafter"/>
</dbReference>
<feature type="transmembrane region" description="Helical" evidence="6">
    <location>
        <begin position="272"/>
        <end position="291"/>
    </location>
</feature>
<keyword evidence="4 6" id="KW-0472">Membrane</keyword>
<dbReference type="GO" id="GO:0005743">
    <property type="term" value="C:mitochondrial inner membrane"/>
    <property type="evidence" value="ECO:0007669"/>
    <property type="project" value="TreeGrafter"/>
</dbReference>
<feature type="transmembrane region" description="Helical" evidence="6">
    <location>
        <begin position="218"/>
        <end position="235"/>
    </location>
</feature>
<dbReference type="InterPro" id="IPR028055">
    <property type="entry name" value="YidC/Oxa/ALB_C"/>
</dbReference>
<gene>
    <name evidence="8" type="primary">COX18_1</name>
    <name evidence="8" type="ORF">CM83_46998</name>
</gene>
<evidence type="ECO:0000256" key="1">
    <source>
        <dbReference type="ARBA" id="ARBA00004141"/>
    </source>
</evidence>
<dbReference type="PANTHER" id="PTHR12428">
    <property type="entry name" value="OXA1"/>
    <property type="match status" value="1"/>
</dbReference>
<dbReference type="CDD" id="cd20069">
    <property type="entry name" value="5TM_Oxa1-like"/>
    <property type="match status" value="1"/>
</dbReference>
<evidence type="ECO:0000256" key="4">
    <source>
        <dbReference type="ARBA" id="ARBA00023136"/>
    </source>
</evidence>
<sequence>MSAFASRLVNSRIISHLPPSLGFSQTIIHRNYSSFNFHERPDLLRCRRQPVVLLVRNESSNIKDSVIFSYLSECAPTEVMRSASIAVHDFTGLPWWATVVIITATLRTFITLPLAIYQSYILAKVENLSKLDMPEIASEVKKQVKLRSAAENWTEKRASLQYKIEMKKRWDDLVVKNNCHPFKSTVTLWVQIPTWIFFSAALRNLAYMLPVQDVGSQLAYLQLTVGGLLWIPNLTIPDSTWLLPVILGLTNLMIVEMQVVRRFSEPTRFQRYVTNFFRIFSIALIPISSSVPSVLCLYWTTSSTLALAQNFLLMSNKLRMFCRIPDTPTTFDHPYRQLLTDIKEKTLKLKRS</sequence>
<protein>
    <submittedName>
        <fullName evidence="8">Mitochondrial inner membrane protein COX18</fullName>
    </submittedName>
</protein>
<keyword evidence="3 6" id="KW-1133">Transmembrane helix</keyword>
<feature type="transmembrane region" description="Helical" evidence="6">
    <location>
        <begin position="241"/>
        <end position="260"/>
    </location>
</feature>
<feature type="domain" description="Membrane insertase YidC/Oxa/ALB C-terminal" evidence="7">
    <location>
        <begin position="95"/>
        <end position="314"/>
    </location>
</feature>
<dbReference type="GO" id="GO:0033617">
    <property type="term" value="P:mitochondrial respiratory chain complex IV assembly"/>
    <property type="evidence" value="ECO:0007669"/>
    <property type="project" value="TreeGrafter"/>
</dbReference>
<dbReference type="PANTHER" id="PTHR12428:SF65">
    <property type="entry name" value="CYTOCHROME C OXIDASE ASSEMBLY PROTEIN COX18, MITOCHONDRIAL"/>
    <property type="match status" value="1"/>
</dbReference>
<comment type="subcellular location">
    <subcellularLocation>
        <location evidence="1 5">Membrane</location>
        <topology evidence="1 5">Multi-pass membrane protein</topology>
    </subcellularLocation>
</comment>
<proteinExistence type="inferred from homology"/>
<dbReference type="GO" id="GO:0032977">
    <property type="term" value="F:membrane insertase activity"/>
    <property type="evidence" value="ECO:0007669"/>
    <property type="project" value="InterPro"/>
</dbReference>
<comment type="similarity">
    <text evidence="5">Belongs to the OXA1/ALB3/YidC family.</text>
</comment>
<evidence type="ECO:0000256" key="2">
    <source>
        <dbReference type="ARBA" id="ARBA00022692"/>
    </source>
</evidence>
<evidence type="ECO:0000259" key="7">
    <source>
        <dbReference type="Pfam" id="PF02096"/>
    </source>
</evidence>
<evidence type="ECO:0000256" key="3">
    <source>
        <dbReference type="ARBA" id="ARBA00022989"/>
    </source>
</evidence>
<reference evidence="8" key="2">
    <citation type="submission" date="2014-07" db="EMBL/GenBank/DDBJ databases">
        <authorList>
            <person name="Hull J."/>
        </authorList>
    </citation>
    <scope>NUCLEOTIDE SEQUENCE</scope>
</reference>
<evidence type="ECO:0000256" key="6">
    <source>
        <dbReference type="SAM" id="Phobius"/>
    </source>
</evidence>
<accession>A0A0A9VYK7</accession>
<dbReference type="AlphaFoldDB" id="A0A0A9VYK7"/>
<dbReference type="InterPro" id="IPR001708">
    <property type="entry name" value="YidC/ALB3/OXA1/COX18"/>
</dbReference>
<evidence type="ECO:0000256" key="5">
    <source>
        <dbReference type="RuleBase" id="RU003945"/>
    </source>
</evidence>
<dbReference type="Pfam" id="PF02096">
    <property type="entry name" value="60KD_IMP"/>
    <property type="match status" value="1"/>
</dbReference>
<evidence type="ECO:0000313" key="8">
    <source>
        <dbReference type="EMBL" id="JAG01282.1"/>
    </source>
</evidence>